<dbReference type="PANTHER" id="PTHR24291:SF50">
    <property type="entry name" value="BIFUNCTIONAL ALBAFLAVENONE MONOOXYGENASE_TERPENE SYNTHASE"/>
    <property type="match status" value="1"/>
</dbReference>
<dbReference type="PANTHER" id="PTHR24291">
    <property type="entry name" value="CYTOCHROME P450 FAMILY 4"/>
    <property type="match status" value="1"/>
</dbReference>
<keyword evidence="2 7" id="KW-0349">Heme</keyword>
<evidence type="ECO:0000256" key="4">
    <source>
        <dbReference type="ARBA" id="ARBA00023002"/>
    </source>
</evidence>
<gene>
    <name evidence="9" type="ORF">P8935_08280</name>
</gene>
<dbReference type="SUPFAM" id="SSF48264">
    <property type="entry name" value="Cytochrome P450"/>
    <property type="match status" value="1"/>
</dbReference>
<organism evidence="9">
    <name type="scientific">Telmatobacter sp. DSM 110680</name>
    <dbReference type="NCBI Taxonomy" id="3036704"/>
    <lineage>
        <taxon>Bacteria</taxon>
        <taxon>Pseudomonadati</taxon>
        <taxon>Acidobacteriota</taxon>
        <taxon>Terriglobia</taxon>
        <taxon>Terriglobales</taxon>
        <taxon>Acidobacteriaceae</taxon>
        <taxon>Telmatobacter</taxon>
    </lineage>
</organism>
<reference evidence="9" key="1">
    <citation type="submission" date="2023-03" db="EMBL/GenBank/DDBJ databases">
        <title>Edaphobacter sp.</title>
        <authorList>
            <person name="Huber K.J."/>
            <person name="Papendorf J."/>
            <person name="Pilke C."/>
            <person name="Bunk B."/>
            <person name="Sproeer C."/>
            <person name="Pester M."/>
        </authorList>
    </citation>
    <scope>NUCLEOTIDE SEQUENCE</scope>
    <source>
        <strain evidence="9">DSM 110680</strain>
    </source>
</reference>
<protein>
    <submittedName>
        <fullName evidence="9">Cytochrome P450</fullName>
    </submittedName>
</protein>
<dbReference type="PRINTS" id="PR00463">
    <property type="entry name" value="EP450I"/>
</dbReference>
<dbReference type="InterPro" id="IPR050196">
    <property type="entry name" value="Cytochrome_P450_Monoox"/>
</dbReference>
<dbReference type="PROSITE" id="PS00086">
    <property type="entry name" value="CYTOCHROME_P450"/>
    <property type="match status" value="1"/>
</dbReference>
<keyword evidence="4 8" id="KW-0560">Oxidoreductase</keyword>
<dbReference type="GO" id="GO:0016705">
    <property type="term" value="F:oxidoreductase activity, acting on paired donors, with incorporation or reduction of molecular oxygen"/>
    <property type="evidence" value="ECO:0007669"/>
    <property type="project" value="InterPro"/>
</dbReference>
<comment type="cofactor">
    <cofactor evidence="7">
        <name>heme</name>
        <dbReference type="ChEBI" id="CHEBI:30413"/>
    </cofactor>
</comment>
<dbReference type="Gene3D" id="1.10.630.10">
    <property type="entry name" value="Cytochrome P450"/>
    <property type="match status" value="1"/>
</dbReference>
<dbReference type="Pfam" id="PF00067">
    <property type="entry name" value="p450"/>
    <property type="match status" value="1"/>
</dbReference>
<sequence>MKSNDSDLTSSDARKPAKVVIRGQYAYPPGLRFNLPFYRFHRFFDPTNPILLFEHLQRYGRAAHYRILMHDVVLFNDPNDIGEVLIDKAVFFGKDRTQKRMKILLGEGMITSDGEKHNRGRRIAAPAFHRRRIERYAQQIVEIAAGFRSQWKPGEELNISAEMMRLSLQITARTLFDTEVTPEIHEINDQVNIVMDLYNFLVALPRAELLLGSPLPQMRRFRAAKKRLDEVVSGMISARSAEAATPGADNGADLLSMLLAARDDQGDGLKLNAQELRDQVLTLFLAGYETVANALGWTWLLLGQNPEAANRFHAELDAVLGDRLATLEDVPRLSYTTMVLSESMRLYPPAWAMGREVLADVSIGPYRLRKGTMVFFSQYIVQRDPKWFPEPELFRPERFTAEAKAGRPRFAYFPFGGGGRQCIGESFAWMEAILALATIAQRWRVELVAGQRIELQPKITLRPKNGIRVSILPRG</sequence>
<dbReference type="InterPro" id="IPR036396">
    <property type="entry name" value="Cyt_P450_sf"/>
</dbReference>
<comment type="similarity">
    <text evidence="1 8">Belongs to the cytochrome P450 family.</text>
</comment>
<dbReference type="InterPro" id="IPR002401">
    <property type="entry name" value="Cyt_P450_E_grp-I"/>
</dbReference>
<feature type="binding site" description="axial binding residue" evidence="7">
    <location>
        <position position="422"/>
    </location>
    <ligand>
        <name>heme</name>
        <dbReference type="ChEBI" id="CHEBI:30413"/>
    </ligand>
    <ligandPart>
        <name>Fe</name>
        <dbReference type="ChEBI" id="CHEBI:18248"/>
    </ligandPart>
</feature>
<keyword evidence="3 7" id="KW-0479">Metal-binding</keyword>
<dbReference type="GO" id="GO:0004497">
    <property type="term" value="F:monooxygenase activity"/>
    <property type="evidence" value="ECO:0007669"/>
    <property type="project" value="UniProtKB-KW"/>
</dbReference>
<dbReference type="GO" id="GO:0005506">
    <property type="term" value="F:iron ion binding"/>
    <property type="evidence" value="ECO:0007669"/>
    <property type="project" value="InterPro"/>
</dbReference>
<dbReference type="GO" id="GO:0020037">
    <property type="term" value="F:heme binding"/>
    <property type="evidence" value="ECO:0007669"/>
    <property type="project" value="InterPro"/>
</dbReference>
<keyword evidence="6 8" id="KW-0503">Monooxygenase</keyword>
<evidence type="ECO:0000256" key="5">
    <source>
        <dbReference type="ARBA" id="ARBA00023004"/>
    </source>
</evidence>
<evidence type="ECO:0000256" key="8">
    <source>
        <dbReference type="RuleBase" id="RU000461"/>
    </source>
</evidence>
<accession>A0AAU7DPG0</accession>
<dbReference type="EMBL" id="CP121196">
    <property type="protein sequence ID" value="XBH19301.1"/>
    <property type="molecule type" value="Genomic_DNA"/>
</dbReference>
<evidence type="ECO:0000256" key="1">
    <source>
        <dbReference type="ARBA" id="ARBA00010617"/>
    </source>
</evidence>
<dbReference type="PRINTS" id="PR00385">
    <property type="entry name" value="P450"/>
</dbReference>
<dbReference type="CDD" id="cd20620">
    <property type="entry name" value="CYP132-like"/>
    <property type="match status" value="1"/>
</dbReference>
<dbReference type="RefSeq" id="WP_348264517.1">
    <property type="nucleotide sequence ID" value="NZ_CP121196.1"/>
</dbReference>
<evidence type="ECO:0000256" key="7">
    <source>
        <dbReference type="PIRSR" id="PIRSR602401-1"/>
    </source>
</evidence>
<proteinExistence type="inferred from homology"/>
<name>A0AAU7DPG0_9BACT</name>
<dbReference type="InterPro" id="IPR017972">
    <property type="entry name" value="Cyt_P450_CS"/>
</dbReference>
<dbReference type="InterPro" id="IPR001128">
    <property type="entry name" value="Cyt_P450"/>
</dbReference>
<evidence type="ECO:0000256" key="2">
    <source>
        <dbReference type="ARBA" id="ARBA00022617"/>
    </source>
</evidence>
<evidence type="ECO:0000313" key="9">
    <source>
        <dbReference type="EMBL" id="XBH19301.1"/>
    </source>
</evidence>
<evidence type="ECO:0000256" key="6">
    <source>
        <dbReference type="ARBA" id="ARBA00023033"/>
    </source>
</evidence>
<keyword evidence="5 7" id="KW-0408">Iron</keyword>
<evidence type="ECO:0000256" key="3">
    <source>
        <dbReference type="ARBA" id="ARBA00022723"/>
    </source>
</evidence>
<dbReference type="AlphaFoldDB" id="A0AAU7DPG0"/>